<dbReference type="EMBL" id="JAUSWL010000016">
    <property type="protein sequence ID" value="MDQ0546685.1"/>
    <property type="molecule type" value="Genomic_DNA"/>
</dbReference>
<organism evidence="2 3">
    <name type="scientific">Methylobacterium brachiatum</name>
    <dbReference type="NCBI Taxonomy" id="269660"/>
    <lineage>
        <taxon>Bacteria</taxon>
        <taxon>Pseudomonadati</taxon>
        <taxon>Pseudomonadota</taxon>
        <taxon>Alphaproteobacteria</taxon>
        <taxon>Hyphomicrobiales</taxon>
        <taxon>Methylobacteriaceae</taxon>
        <taxon>Methylobacterium</taxon>
    </lineage>
</organism>
<name>A0AAJ1WZ85_9HYPH</name>
<dbReference type="AlphaFoldDB" id="A0AAJ1WZ85"/>
<comment type="caution">
    <text evidence="2">The sequence shown here is derived from an EMBL/GenBank/DDBJ whole genome shotgun (WGS) entry which is preliminary data.</text>
</comment>
<feature type="region of interest" description="Disordered" evidence="1">
    <location>
        <begin position="73"/>
        <end position="107"/>
    </location>
</feature>
<sequence>MTGPVLKTFSYRVKDATSGKRLTVLANAVNTVWNYANEISARSAERDKLWATKKQLRDLTKGSGKLLGLWLHQRPKGSSGARGQAMDVQRVRSGPRPRPKRCAEHRPSRVRDAVSVRAWKSRLLSRGGITPFLIWDC</sequence>
<evidence type="ECO:0000313" key="2">
    <source>
        <dbReference type="EMBL" id="MDQ0546685.1"/>
    </source>
</evidence>
<accession>A0AAJ1WZ85</accession>
<gene>
    <name evidence="2" type="ORF">QO001_005637</name>
</gene>
<reference evidence="2" key="1">
    <citation type="submission" date="2023-07" db="EMBL/GenBank/DDBJ databases">
        <title>Genomic Encyclopedia of Type Strains, Phase IV (KMG-IV): sequencing the most valuable type-strain genomes for metagenomic binning, comparative biology and taxonomic classification.</title>
        <authorList>
            <person name="Goeker M."/>
        </authorList>
    </citation>
    <scope>NUCLEOTIDE SEQUENCE</scope>
    <source>
        <strain evidence="2">DSM 19569</strain>
    </source>
</reference>
<protein>
    <submittedName>
        <fullName evidence="2">Uncharacterized protein</fullName>
    </submittedName>
</protein>
<evidence type="ECO:0000313" key="3">
    <source>
        <dbReference type="Proteomes" id="UP001223420"/>
    </source>
</evidence>
<dbReference type="Proteomes" id="UP001223420">
    <property type="component" value="Unassembled WGS sequence"/>
</dbReference>
<proteinExistence type="predicted"/>
<evidence type="ECO:0000256" key="1">
    <source>
        <dbReference type="SAM" id="MobiDB-lite"/>
    </source>
</evidence>